<dbReference type="Proteomes" id="UP000594637">
    <property type="component" value="Chromosome"/>
</dbReference>
<feature type="domain" description="Acylphosphatase-like" evidence="8">
    <location>
        <begin position="23"/>
        <end position="111"/>
    </location>
</feature>
<dbReference type="GO" id="GO:0003998">
    <property type="term" value="F:acylphosphatase activity"/>
    <property type="evidence" value="ECO:0007669"/>
    <property type="project" value="UniProtKB-EC"/>
</dbReference>
<protein>
    <recommendedName>
        <fullName evidence="3 5">acylphosphatase</fullName>
        <ecNumber evidence="2 5">3.6.1.7</ecNumber>
    </recommendedName>
</protein>
<accession>A0A7T0LMZ5</accession>
<dbReference type="Gene3D" id="3.30.70.100">
    <property type="match status" value="1"/>
</dbReference>
<evidence type="ECO:0000256" key="4">
    <source>
        <dbReference type="ARBA" id="ARBA00047645"/>
    </source>
</evidence>
<dbReference type="Pfam" id="PF00708">
    <property type="entry name" value="Acylphosphatase"/>
    <property type="match status" value="1"/>
</dbReference>
<gene>
    <name evidence="9" type="ORF">ID810_03955</name>
</gene>
<dbReference type="RefSeq" id="WP_166855636.1">
    <property type="nucleotide sequence ID" value="NZ_CP063989.1"/>
</dbReference>
<organism evidence="9 10">
    <name type="scientific">Actinomyces respiraculi</name>
    <dbReference type="NCBI Taxonomy" id="2744574"/>
    <lineage>
        <taxon>Bacteria</taxon>
        <taxon>Bacillati</taxon>
        <taxon>Actinomycetota</taxon>
        <taxon>Actinomycetes</taxon>
        <taxon>Actinomycetales</taxon>
        <taxon>Actinomycetaceae</taxon>
        <taxon>Actinomyces</taxon>
    </lineage>
</organism>
<dbReference type="PRINTS" id="PR00112">
    <property type="entry name" value="ACYLPHPHTASE"/>
</dbReference>
<dbReference type="PROSITE" id="PS51160">
    <property type="entry name" value="ACYLPHOSPHATASE_3"/>
    <property type="match status" value="1"/>
</dbReference>
<evidence type="ECO:0000256" key="1">
    <source>
        <dbReference type="ARBA" id="ARBA00005614"/>
    </source>
</evidence>
<evidence type="ECO:0000313" key="10">
    <source>
        <dbReference type="Proteomes" id="UP000594637"/>
    </source>
</evidence>
<dbReference type="KEGG" id="arep:ID810_03955"/>
<dbReference type="EC" id="3.6.1.7" evidence="2 5"/>
<dbReference type="InterPro" id="IPR020456">
    <property type="entry name" value="Acylphosphatase"/>
</dbReference>
<dbReference type="InterPro" id="IPR001792">
    <property type="entry name" value="Acylphosphatase-like_dom"/>
</dbReference>
<keyword evidence="10" id="KW-1185">Reference proteome</keyword>
<dbReference type="InterPro" id="IPR036046">
    <property type="entry name" value="Acylphosphatase-like_dom_sf"/>
</dbReference>
<feature type="compositionally biased region" description="Low complexity" evidence="7">
    <location>
        <begin position="1"/>
        <end position="11"/>
    </location>
</feature>
<feature type="active site" evidence="5">
    <location>
        <position position="56"/>
    </location>
</feature>
<comment type="similarity">
    <text evidence="1 6">Belongs to the acylphosphatase family.</text>
</comment>
<evidence type="ECO:0000256" key="3">
    <source>
        <dbReference type="ARBA" id="ARBA00015991"/>
    </source>
</evidence>
<proteinExistence type="inferred from homology"/>
<dbReference type="PANTHER" id="PTHR47268">
    <property type="entry name" value="ACYLPHOSPHATASE"/>
    <property type="match status" value="1"/>
</dbReference>
<dbReference type="SUPFAM" id="SSF54975">
    <property type="entry name" value="Acylphosphatase/BLUF domain-like"/>
    <property type="match status" value="1"/>
</dbReference>
<dbReference type="EMBL" id="CP063989">
    <property type="protein sequence ID" value="QPL06093.1"/>
    <property type="molecule type" value="Genomic_DNA"/>
</dbReference>
<evidence type="ECO:0000256" key="7">
    <source>
        <dbReference type="SAM" id="MobiDB-lite"/>
    </source>
</evidence>
<dbReference type="AlphaFoldDB" id="A0A7T0LMZ5"/>
<dbReference type="PROSITE" id="PS00150">
    <property type="entry name" value="ACYLPHOSPHATASE_1"/>
    <property type="match status" value="1"/>
</dbReference>
<dbReference type="PANTHER" id="PTHR47268:SF4">
    <property type="entry name" value="ACYLPHOSPHATASE"/>
    <property type="match status" value="1"/>
</dbReference>
<reference evidence="9 10" key="1">
    <citation type="submission" date="2020-11" db="EMBL/GenBank/DDBJ databases">
        <title>Actinomyces sp. ZJ750.</title>
        <authorList>
            <person name="Zhou J."/>
        </authorList>
    </citation>
    <scope>NUCLEOTIDE SEQUENCE [LARGE SCALE GENOMIC DNA]</scope>
    <source>
        <strain evidence="9 10">ZJ750</strain>
    </source>
</reference>
<name>A0A7T0LMZ5_9ACTO</name>
<dbReference type="InterPro" id="IPR017968">
    <property type="entry name" value="Acylphosphatase_CS"/>
</dbReference>
<comment type="catalytic activity">
    <reaction evidence="4 5">
        <text>an acyl phosphate + H2O = a carboxylate + phosphate + H(+)</text>
        <dbReference type="Rhea" id="RHEA:14965"/>
        <dbReference type="ChEBI" id="CHEBI:15377"/>
        <dbReference type="ChEBI" id="CHEBI:15378"/>
        <dbReference type="ChEBI" id="CHEBI:29067"/>
        <dbReference type="ChEBI" id="CHEBI:43474"/>
        <dbReference type="ChEBI" id="CHEBI:59918"/>
        <dbReference type="EC" id="3.6.1.7"/>
    </reaction>
</comment>
<evidence type="ECO:0000313" key="9">
    <source>
        <dbReference type="EMBL" id="QPL06093.1"/>
    </source>
</evidence>
<evidence type="ECO:0000256" key="2">
    <source>
        <dbReference type="ARBA" id="ARBA00012150"/>
    </source>
</evidence>
<sequence>MRQSAGQPADAAGGGGAAGRSRTVRAVVSGRVQGVGFRYFCQQEASALGLVGSVSNLDDGTVEVLAQGPSDDVSRLIAWLYRGPRWAEVDDVLVEERAPGCLSGTTFEVAR</sequence>
<keyword evidence="5" id="KW-0378">Hydrolase</keyword>
<evidence type="ECO:0000256" key="5">
    <source>
        <dbReference type="PROSITE-ProRule" id="PRU00520"/>
    </source>
</evidence>
<evidence type="ECO:0000259" key="8">
    <source>
        <dbReference type="PROSITE" id="PS51160"/>
    </source>
</evidence>
<feature type="region of interest" description="Disordered" evidence="7">
    <location>
        <begin position="1"/>
        <end position="21"/>
    </location>
</feature>
<evidence type="ECO:0000256" key="6">
    <source>
        <dbReference type="RuleBase" id="RU004168"/>
    </source>
</evidence>
<feature type="active site" evidence="5">
    <location>
        <position position="38"/>
    </location>
</feature>